<dbReference type="PANTHER" id="PTHR46626">
    <property type="entry name" value="RETICULON-LIKE PROTEIN B17"/>
    <property type="match status" value="1"/>
</dbReference>
<feature type="transmembrane region" description="Helical" evidence="6">
    <location>
        <begin position="523"/>
        <end position="541"/>
    </location>
</feature>
<dbReference type="EMBL" id="JAATIP010000118">
    <property type="protein sequence ID" value="KAF4370462.1"/>
    <property type="molecule type" value="Genomic_DNA"/>
</dbReference>
<evidence type="ECO:0000256" key="6">
    <source>
        <dbReference type="RuleBase" id="RU363132"/>
    </source>
</evidence>
<evidence type="ECO:0000313" key="9">
    <source>
        <dbReference type="EMBL" id="KAF4370462.1"/>
    </source>
</evidence>
<keyword evidence="3 6" id="KW-0256">Endoplasmic reticulum</keyword>
<feature type="compositionally biased region" description="Low complexity" evidence="7">
    <location>
        <begin position="57"/>
        <end position="70"/>
    </location>
</feature>
<feature type="compositionally biased region" description="Low complexity" evidence="7">
    <location>
        <begin position="184"/>
        <end position="194"/>
    </location>
</feature>
<evidence type="ECO:0000256" key="4">
    <source>
        <dbReference type="ARBA" id="ARBA00022989"/>
    </source>
</evidence>
<evidence type="ECO:0000256" key="2">
    <source>
        <dbReference type="ARBA" id="ARBA00022692"/>
    </source>
</evidence>
<organism evidence="9 10">
    <name type="scientific">Cannabis sativa</name>
    <name type="common">Hemp</name>
    <name type="synonym">Marijuana</name>
    <dbReference type="NCBI Taxonomy" id="3483"/>
    <lineage>
        <taxon>Eukaryota</taxon>
        <taxon>Viridiplantae</taxon>
        <taxon>Streptophyta</taxon>
        <taxon>Embryophyta</taxon>
        <taxon>Tracheophyta</taxon>
        <taxon>Spermatophyta</taxon>
        <taxon>Magnoliopsida</taxon>
        <taxon>eudicotyledons</taxon>
        <taxon>Gunneridae</taxon>
        <taxon>Pentapetalae</taxon>
        <taxon>rosids</taxon>
        <taxon>fabids</taxon>
        <taxon>Rosales</taxon>
        <taxon>Cannabaceae</taxon>
        <taxon>Cannabis</taxon>
    </lineage>
</organism>
<feature type="compositionally biased region" description="Basic and acidic residues" evidence="7">
    <location>
        <begin position="154"/>
        <end position="170"/>
    </location>
</feature>
<evidence type="ECO:0000259" key="8">
    <source>
        <dbReference type="PROSITE" id="PS50845"/>
    </source>
</evidence>
<proteinExistence type="predicted"/>
<evidence type="ECO:0000256" key="3">
    <source>
        <dbReference type="ARBA" id="ARBA00022824"/>
    </source>
</evidence>
<feature type="compositionally biased region" description="Acidic residues" evidence="7">
    <location>
        <begin position="271"/>
        <end position="295"/>
    </location>
</feature>
<comment type="caution">
    <text evidence="9">The sequence shown here is derived from an EMBL/GenBank/DDBJ whole genome shotgun (WGS) entry which is preliminary data.</text>
</comment>
<feature type="transmembrane region" description="Helical" evidence="6">
    <location>
        <begin position="423"/>
        <end position="442"/>
    </location>
</feature>
<feature type="compositionally biased region" description="Acidic residues" evidence="7">
    <location>
        <begin position="217"/>
        <end position="226"/>
    </location>
</feature>
<dbReference type="InterPro" id="IPR044647">
    <property type="entry name" value="RTNLB17/18/21"/>
</dbReference>
<gene>
    <name evidence="9" type="ORF">F8388_016199</name>
</gene>
<dbReference type="Pfam" id="PF02453">
    <property type="entry name" value="Reticulon"/>
    <property type="match status" value="1"/>
</dbReference>
<sequence length="613" mass="67970">MDDDIGSKRRVGTRSTVGVVSGSVWESRMKHDEVRGGIKVFIAGEEGFEDQSNGNTPSSPSVSVSSPSGNKLRKGVGNGNVGGGKRKMWKWENFDGFERSPIQNNKGKSDEQQVKEVSGDGAIKRSPIQGRRLRSEGNVGNKELVKSPIGMRKTRSESLREARESGEGIERNSVPAAPLRKAKSVSVSVPARASVGGGESVNGIGLVKVKSETNEVLDESMDGSVEEIEKSPIENVKSGSDEGCKEFGVCEEKAISNNVELLKSAPKCDDEHEEEQDEEEHYGDEVVVEGEEEIEVEKKSVEEIKKPEPVPEEPEPESKPPEPEPEPKPKPNKIVYGEKVVNEVKKVHFERRDVKKLHQAYQKQPEPMSLNVKKQLPPVTKRATVHSSFAKSSASAASDDYHSFPENHSSLQSFVDLIMWKEISRSVFIFGIGTFTIISSAYTRDLNISFISVLSYMGLVYLAATFLFRAIICRGVIDTDYKRYVLGEEEAIWLLKLVLPYLNEFLLKLKALFSGDPSTTMKLAVLLFVLARCGSSITIWTMAKLGFFGVFTVPKVCSLYSAQISAYAKFWVRRFRDAWDSCSHKKAVTVAAFLLVWNLSSIVARIWADYGDR</sequence>
<dbReference type="GO" id="GO:0005789">
    <property type="term" value="C:endoplasmic reticulum membrane"/>
    <property type="evidence" value="ECO:0007669"/>
    <property type="project" value="UniProtKB-SubCell"/>
</dbReference>
<feature type="compositionally biased region" description="Basic and acidic residues" evidence="7">
    <location>
        <begin position="296"/>
        <end position="309"/>
    </location>
</feature>
<feature type="transmembrane region" description="Helical" evidence="6">
    <location>
        <begin position="448"/>
        <end position="472"/>
    </location>
</feature>
<name>A0A7J6FIE0_CANSA</name>
<accession>A0A7J6FIE0</accession>
<comment type="subcellular location">
    <subcellularLocation>
        <location evidence="1 6">Endoplasmic reticulum membrane</location>
        <topology evidence="1 6">Multi-pass membrane protein</topology>
    </subcellularLocation>
</comment>
<feature type="region of interest" description="Disordered" evidence="7">
    <location>
        <begin position="217"/>
        <end position="242"/>
    </location>
</feature>
<comment type="caution">
    <text evidence="6">Lacks conserved residue(s) required for the propagation of feature annotation.</text>
</comment>
<feature type="region of interest" description="Disordered" evidence="7">
    <location>
        <begin position="46"/>
        <end position="202"/>
    </location>
</feature>
<dbReference type="AlphaFoldDB" id="A0A7J6FIE0"/>
<feature type="transmembrane region" description="Helical" evidence="6">
    <location>
        <begin position="588"/>
        <end position="608"/>
    </location>
</feature>
<keyword evidence="5 6" id="KW-0472">Membrane</keyword>
<feature type="transmembrane region" description="Helical" evidence="6">
    <location>
        <begin position="547"/>
        <end position="568"/>
    </location>
</feature>
<keyword evidence="2 6" id="KW-0812">Transmembrane</keyword>
<evidence type="ECO:0000256" key="1">
    <source>
        <dbReference type="ARBA" id="ARBA00004477"/>
    </source>
</evidence>
<dbReference type="InterPro" id="IPR003388">
    <property type="entry name" value="Reticulon"/>
</dbReference>
<protein>
    <recommendedName>
        <fullName evidence="6">Reticulon-like protein</fullName>
    </recommendedName>
</protein>
<feature type="domain" description="Reticulon" evidence="8">
    <location>
        <begin position="414"/>
        <end position="577"/>
    </location>
</feature>
<evidence type="ECO:0000256" key="5">
    <source>
        <dbReference type="ARBA" id="ARBA00023136"/>
    </source>
</evidence>
<feature type="compositionally biased region" description="Basic and acidic residues" evidence="7">
    <location>
        <begin position="89"/>
        <end position="98"/>
    </location>
</feature>
<dbReference type="Proteomes" id="UP000525078">
    <property type="component" value="Unassembled WGS sequence"/>
</dbReference>
<reference evidence="9 10" key="1">
    <citation type="journal article" date="2020" name="bioRxiv">
        <title>Sequence and annotation of 42 cannabis genomes reveals extensive copy number variation in cannabinoid synthesis and pathogen resistance genes.</title>
        <authorList>
            <person name="Mckernan K.J."/>
            <person name="Helbert Y."/>
            <person name="Kane L.T."/>
            <person name="Ebling H."/>
            <person name="Zhang L."/>
            <person name="Liu B."/>
            <person name="Eaton Z."/>
            <person name="Mclaughlin S."/>
            <person name="Kingan S."/>
            <person name="Baybayan P."/>
            <person name="Concepcion G."/>
            <person name="Jordan M."/>
            <person name="Riva A."/>
            <person name="Barbazuk W."/>
            <person name="Harkins T."/>
        </authorList>
    </citation>
    <scope>NUCLEOTIDE SEQUENCE [LARGE SCALE GENOMIC DNA]</scope>
    <source>
        <strain evidence="10">cv. Jamaican Lion 4</strain>
        <tissue evidence="9">Leaf</tissue>
    </source>
</reference>
<dbReference type="PROSITE" id="PS50845">
    <property type="entry name" value="RETICULON"/>
    <property type="match status" value="1"/>
</dbReference>
<dbReference type="PANTHER" id="PTHR46626:SF1">
    <property type="entry name" value="RETICULON-LIKE PROTEIN B21"/>
    <property type="match status" value="1"/>
</dbReference>
<feature type="compositionally biased region" description="Basic and acidic residues" evidence="7">
    <location>
        <begin position="316"/>
        <end position="329"/>
    </location>
</feature>
<keyword evidence="4 6" id="KW-1133">Transmembrane helix</keyword>
<evidence type="ECO:0000313" key="10">
    <source>
        <dbReference type="Proteomes" id="UP000525078"/>
    </source>
</evidence>
<feature type="compositionally biased region" description="Basic and acidic residues" evidence="7">
    <location>
        <begin position="107"/>
        <end position="118"/>
    </location>
</feature>
<evidence type="ECO:0000256" key="7">
    <source>
        <dbReference type="SAM" id="MobiDB-lite"/>
    </source>
</evidence>
<feature type="region of interest" description="Disordered" evidence="7">
    <location>
        <begin position="261"/>
        <end position="334"/>
    </location>
</feature>